<organism evidence="1 2">
    <name type="scientific">Colletotrichum truncatum</name>
    <name type="common">Anthracnose fungus</name>
    <name type="synonym">Colletotrichum capsici</name>
    <dbReference type="NCBI Taxonomy" id="5467"/>
    <lineage>
        <taxon>Eukaryota</taxon>
        <taxon>Fungi</taxon>
        <taxon>Dikarya</taxon>
        <taxon>Ascomycota</taxon>
        <taxon>Pezizomycotina</taxon>
        <taxon>Sordariomycetes</taxon>
        <taxon>Hypocreomycetidae</taxon>
        <taxon>Glomerellales</taxon>
        <taxon>Glomerellaceae</taxon>
        <taxon>Colletotrichum</taxon>
        <taxon>Colletotrichum truncatum species complex</taxon>
    </lineage>
</organism>
<gene>
    <name evidence="1" type="ORF">CTRU02_214430</name>
</gene>
<dbReference type="EMBL" id="VUJX02000011">
    <property type="protein sequence ID" value="KAL0930355.1"/>
    <property type="molecule type" value="Genomic_DNA"/>
</dbReference>
<reference evidence="1 2" key="1">
    <citation type="journal article" date="2020" name="Phytopathology">
        <title>Genome Sequence Resources of Colletotrichum truncatum, C. plurivorum, C. musicola, and C. sojae: Four Species Pathogenic to Soybean (Glycine max).</title>
        <authorList>
            <person name="Rogerio F."/>
            <person name="Boufleur T.R."/>
            <person name="Ciampi-Guillardi M."/>
            <person name="Sukno S.A."/>
            <person name="Thon M.R."/>
            <person name="Massola Junior N.S."/>
            <person name="Baroncelli R."/>
        </authorList>
    </citation>
    <scope>NUCLEOTIDE SEQUENCE [LARGE SCALE GENOMIC DNA]</scope>
    <source>
        <strain evidence="1 2">CMES1059</strain>
    </source>
</reference>
<proteinExistence type="predicted"/>
<protein>
    <submittedName>
        <fullName evidence="1">Uncharacterized protein</fullName>
    </submittedName>
</protein>
<dbReference type="Proteomes" id="UP000805649">
    <property type="component" value="Unassembled WGS sequence"/>
</dbReference>
<comment type="caution">
    <text evidence="1">The sequence shown here is derived from an EMBL/GenBank/DDBJ whole genome shotgun (WGS) entry which is preliminary data.</text>
</comment>
<keyword evidence="2" id="KW-1185">Reference proteome</keyword>
<evidence type="ECO:0000313" key="1">
    <source>
        <dbReference type="EMBL" id="KAL0930355.1"/>
    </source>
</evidence>
<accession>A0ACC3YEU9</accession>
<sequence length="101" mass="11648">MRFSTFYTVVGVIATTTVAAEQNANVNTERQTGCGPLWEVTLAARQEFITKRETVNPLGLEQYDQFFGYFESGMYNMLESCSYLHNFRYPPRSDRREAAKE</sequence>
<name>A0ACC3YEU9_COLTU</name>
<evidence type="ECO:0000313" key="2">
    <source>
        <dbReference type="Proteomes" id="UP000805649"/>
    </source>
</evidence>